<proteinExistence type="predicted"/>
<evidence type="ECO:0000313" key="2">
    <source>
        <dbReference type="Proteomes" id="UP000320762"/>
    </source>
</evidence>
<accession>A0A550BSU2</accession>
<dbReference type="AlphaFoldDB" id="A0A550BSU2"/>
<keyword evidence="2" id="KW-1185">Reference proteome</keyword>
<protein>
    <submittedName>
        <fullName evidence="1">Uncharacterized protein</fullName>
    </submittedName>
</protein>
<gene>
    <name evidence="1" type="ORF">BD626DRAFT_587971</name>
</gene>
<sequence>MSRTLGDAGEPRTLVFGAVAWSSAGARRGSGKIEALGLDEYDPGERSTPALVVYYTAINAILILSHRCLSLELTGMRTPRADVVLIGHQSQVSNLPDHFGARPVTEDLSPWTKAGAPTRDDELRGVGNGHLSFLRSHDVVYDRDVVADRLIIFVFALVRSLDPGSFSKRAPRRMKTSRSMCISYS</sequence>
<evidence type="ECO:0000313" key="1">
    <source>
        <dbReference type="EMBL" id="TRM55603.1"/>
    </source>
</evidence>
<dbReference type="Proteomes" id="UP000320762">
    <property type="component" value="Unassembled WGS sequence"/>
</dbReference>
<reference evidence="1 2" key="1">
    <citation type="journal article" date="2019" name="New Phytol.">
        <title>Comparative genomics reveals unique wood-decay strategies and fruiting body development in the Schizophyllaceae.</title>
        <authorList>
            <person name="Almasi E."/>
            <person name="Sahu N."/>
            <person name="Krizsan K."/>
            <person name="Balint B."/>
            <person name="Kovacs G.M."/>
            <person name="Kiss B."/>
            <person name="Cseklye J."/>
            <person name="Drula E."/>
            <person name="Henrissat B."/>
            <person name="Nagy I."/>
            <person name="Chovatia M."/>
            <person name="Adam C."/>
            <person name="LaButti K."/>
            <person name="Lipzen A."/>
            <person name="Riley R."/>
            <person name="Grigoriev I.V."/>
            <person name="Nagy L.G."/>
        </authorList>
    </citation>
    <scope>NUCLEOTIDE SEQUENCE [LARGE SCALE GENOMIC DNA]</scope>
    <source>
        <strain evidence="1 2">NL-1724</strain>
    </source>
</reference>
<organism evidence="1 2">
    <name type="scientific">Schizophyllum amplum</name>
    <dbReference type="NCBI Taxonomy" id="97359"/>
    <lineage>
        <taxon>Eukaryota</taxon>
        <taxon>Fungi</taxon>
        <taxon>Dikarya</taxon>
        <taxon>Basidiomycota</taxon>
        <taxon>Agaricomycotina</taxon>
        <taxon>Agaricomycetes</taxon>
        <taxon>Agaricomycetidae</taxon>
        <taxon>Agaricales</taxon>
        <taxon>Schizophyllaceae</taxon>
        <taxon>Schizophyllum</taxon>
    </lineage>
</organism>
<name>A0A550BSU2_9AGAR</name>
<dbReference type="EMBL" id="VDMD01000109">
    <property type="protein sequence ID" value="TRM55603.1"/>
    <property type="molecule type" value="Genomic_DNA"/>
</dbReference>
<comment type="caution">
    <text evidence="1">The sequence shown here is derived from an EMBL/GenBank/DDBJ whole genome shotgun (WGS) entry which is preliminary data.</text>
</comment>